<reference evidence="3" key="1">
    <citation type="submission" date="2015-10" db="EMBL/GenBank/DDBJ databases">
        <title>Complete Genome Sequencing of Klebsiella sp. strain G5.</title>
        <authorList>
            <person name="Chan K.-G."/>
            <person name="Chen J.-W."/>
        </authorList>
    </citation>
    <scope>NUCLEOTIDE SEQUENCE [LARGE SCALE GENOMIC DNA]</scope>
    <source>
        <strain evidence="3">G5</strain>
    </source>
</reference>
<dbReference type="Pfam" id="PF00480">
    <property type="entry name" value="ROK"/>
    <property type="match status" value="1"/>
</dbReference>
<dbReference type="InterPro" id="IPR036388">
    <property type="entry name" value="WH-like_DNA-bd_sf"/>
</dbReference>
<dbReference type="PANTHER" id="PTHR18964:SF149">
    <property type="entry name" value="BIFUNCTIONAL UDP-N-ACETYLGLUCOSAMINE 2-EPIMERASE_N-ACETYLMANNOSAMINE KINASE"/>
    <property type="match status" value="1"/>
</dbReference>
<dbReference type="AlphaFoldDB" id="A0A806XGK7"/>
<dbReference type="SUPFAM" id="SSF46785">
    <property type="entry name" value="Winged helix' DNA-binding domain"/>
    <property type="match status" value="1"/>
</dbReference>
<organism evidence="2 3">
    <name type="scientific">[Enterobacter] lignolyticus</name>
    <dbReference type="NCBI Taxonomy" id="1334193"/>
    <lineage>
        <taxon>Bacteria</taxon>
        <taxon>Pseudomonadati</taxon>
        <taxon>Pseudomonadota</taxon>
        <taxon>Gammaproteobacteria</taxon>
        <taxon>Enterobacterales</taxon>
        <taxon>Enterobacteriaceae</taxon>
        <taxon>Pluralibacter</taxon>
    </lineage>
</organism>
<dbReference type="SUPFAM" id="SSF53067">
    <property type="entry name" value="Actin-like ATPase domain"/>
    <property type="match status" value="1"/>
</dbReference>
<dbReference type="InterPro" id="IPR043129">
    <property type="entry name" value="ATPase_NBD"/>
</dbReference>
<dbReference type="Gene3D" id="3.30.420.40">
    <property type="match status" value="2"/>
</dbReference>
<proteinExistence type="inferred from homology"/>
<dbReference type="InterPro" id="IPR000600">
    <property type="entry name" value="ROK"/>
</dbReference>
<evidence type="ECO:0000313" key="3">
    <source>
        <dbReference type="Proteomes" id="UP000069162"/>
    </source>
</evidence>
<dbReference type="Proteomes" id="UP000069162">
    <property type="component" value="Chromosome"/>
</dbReference>
<accession>A0A806XGK7</accession>
<protein>
    <recommendedName>
        <fullName evidence="4">ROK family protein</fullName>
    </recommendedName>
</protein>
<evidence type="ECO:0000256" key="1">
    <source>
        <dbReference type="ARBA" id="ARBA00006479"/>
    </source>
</evidence>
<comment type="similarity">
    <text evidence="1">Belongs to the ROK (NagC/XylR) family.</text>
</comment>
<dbReference type="Pfam" id="PF13412">
    <property type="entry name" value="HTH_24"/>
    <property type="match status" value="1"/>
</dbReference>
<dbReference type="KEGG" id="kle:AO703_18150"/>
<dbReference type="InterPro" id="IPR036390">
    <property type="entry name" value="WH_DNA-bd_sf"/>
</dbReference>
<dbReference type="RefSeq" id="WP_062742077.1">
    <property type="nucleotide sequence ID" value="NZ_CP012871.1"/>
</dbReference>
<evidence type="ECO:0000313" key="2">
    <source>
        <dbReference type="EMBL" id="ALR78127.1"/>
    </source>
</evidence>
<dbReference type="Gene3D" id="1.10.10.10">
    <property type="entry name" value="Winged helix-like DNA-binding domain superfamily/Winged helix DNA-binding domain"/>
    <property type="match status" value="1"/>
</dbReference>
<sequence>MSEVLTESALGRQVNFQTVMECIVRQGPISRAQVAKLTSLSKQTVSELVAMLEDSGWVQKVGSIQGKLGRTAITYELNPKAGYIAVADLGGTHMKLGLADVSGHLIEETRAPLEEGGARVTEQLLLGISELMEKHNIGRDKLLQVVAGVPGVVDRKTRLVHRSPNLPALPKIDLETTLRRLLGVPVMLENEVNLAAVGELWFGSGQGHENFIYVAMGTGIGMGVILENKLWRGTRGGAGEIGYMPMLHEEFDHDAKLHGPLEMVSSGLAIVNTYKALSDGHAASVPEVFDKAAQGDTIANQVIDKVARGCAKAIGASASVLDPELCLLGGSIGGRPEMLERIRYWLAEMMDEPVSLESSGLGKKAGLIGAIAIALQEVNGRYFSPQLRTVGSQENELFVNKTTVL</sequence>
<gene>
    <name evidence="2" type="ORF">AO703_18150</name>
</gene>
<dbReference type="PANTHER" id="PTHR18964">
    <property type="entry name" value="ROK (REPRESSOR, ORF, KINASE) FAMILY"/>
    <property type="match status" value="1"/>
</dbReference>
<dbReference type="EMBL" id="CP012871">
    <property type="protein sequence ID" value="ALR78127.1"/>
    <property type="molecule type" value="Genomic_DNA"/>
</dbReference>
<name>A0A806XGK7_9ENTR</name>
<evidence type="ECO:0008006" key="4">
    <source>
        <dbReference type="Google" id="ProtNLM"/>
    </source>
</evidence>